<evidence type="ECO:0000256" key="1">
    <source>
        <dbReference type="SAM" id="MobiDB-lite"/>
    </source>
</evidence>
<reference evidence="2 3" key="1">
    <citation type="submission" date="2020-02" db="EMBL/GenBank/DDBJ databases">
        <title>Ideonella bacterium strain TBM-1.</title>
        <authorList>
            <person name="Chen W.-M."/>
        </authorList>
    </citation>
    <scope>NUCLEOTIDE SEQUENCE [LARGE SCALE GENOMIC DNA]</scope>
    <source>
        <strain evidence="2 3">TBM-1</strain>
    </source>
</reference>
<sequence length="499" mass="51727">MSEALTAPPAPTATAPRQASDPEAVWAAQARARLAAAQATPQADLSALTQAIWAELAQRLAQQRPAPEALHRLSLELAVDPSHPLSPWPDCARAALQDCPDSLAMARRVLHEAARRLDDALHQQAYAQVCRLMTTGDPDLTPLHAMTARIRYAMADMVGALAACGHALAGRPDHLDMQTLRLMAALEARVGGGAVTGPGDVELTAWAASLADLPGLDPAGVNACYQAWSQVLPPAALAARLARLAQAPGLDPAGRAHAEKLARAASRPAVQVQRAAGRSVALAVPGDPHEWCVPEGCRHVVLWFCGLAGVMPRDQVRAALRARGLGVVFLQDVQRVGFTSGLAGLGVGLAASAQALRARLPAHVSTLSCAGSSLGGYGAVLYALALGARNALSLGGLTTLLDDPDVPDVRGKLIRARAAQLAPDQVLDLAPLLAAADPPLALHLWHGALHPEDCAHARHLAGLPGVQCHALPGLGGHDVLWELVASGRLGAALDLALMS</sequence>
<evidence type="ECO:0000313" key="3">
    <source>
        <dbReference type="Proteomes" id="UP000484255"/>
    </source>
</evidence>
<dbReference type="Proteomes" id="UP000484255">
    <property type="component" value="Unassembled WGS sequence"/>
</dbReference>
<dbReference type="EMBL" id="JAAGOH010000054">
    <property type="protein sequence ID" value="NDY93939.1"/>
    <property type="molecule type" value="Genomic_DNA"/>
</dbReference>
<proteinExistence type="predicted"/>
<accession>A0A7C9TM28</accession>
<dbReference type="RefSeq" id="WP_163459965.1">
    <property type="nucleotide sequence ID" value="NZ_JAAGOH010000054.1"/>
</dbReference>
<name>A0A7C9TM28_9BURK</name>
<protein>
    <submittedName>
        <fullName evidence="2">Uncharacterized protein</fullName>
    </submittedName>
</protein>
<feature type="region of interest" description="Disordered" evidence="1">
    <location>
        <begin position="1"/>
        <end position="23"/>
    </location>
</feature>
<organism evidence="2 3">
    <name type="scientific">Ideonella livida</name>
    <dbReference type="NCBI Taxonomy" id="2707176"/>
    <lineage>
        <taxon>Bacteria</taxon>
        <taxon>Pseudomonadati</taxon>
        <taxon>Pseudomonadota</taxon>
        <taxon>Betaproteobacteria</taxon>
        <taxon>Burkholderiales</taxon>
        <taxon>Sphaerotilaceae</taxon>
        <taxon>Ideonella</taxon>
    </lineage>
</organism>
<keyword evidence="3" id="KW-1185">Reference proteome</keyword>
<comment type="caution">
    <text evidence="2">The sequence shown here is derived from an EMBL/GenBank/DDBJ whole genome shotgun (WGS) entry which is preliminary data.</text>
</comment>
<gene>
    <name evidence="2" type="ORF">G3A44_22360</name>
</gene>
<evidence type="ECO:0000313" key="2">
    <source>
        <dbReference type="EMBL" id="NDY93939.1"/>
    </source>
</evidence>
<dbReference type="AlphaFoldDB" id="A0A7C9TM28"/>